<evidence type="ECO:0000313" key="2">
    <source>
        <dbReference type="EMBL" id="MFC4909624.1"/>
    </source>
</evidence>
<dbReference type="EMBL" id="JBHSIT010000005">
    <property type="protein sequence ID" value="MFC4909624.1"/>
    <property type="molecule type" value="Genomic_DNA"/>
</dbReference>
<dbReference type="RefSeq" id="WP_378257270.1">
    <property type="nucleotide sequence ID" value="NZ_JBHSIT010000005.1"/>
</dbReference>
<proteinExistence type="predicted"/>
<name>A0ABV9U037_9ACTN</name>
<gene>
    <name evidence="2" type="ORF">ACFPCY_20035</name>
</gene>
<protein>
    <submittedName>
        <fullName evidence="2">Uncharacterized protein</fullName>
    </submittedName>
</protein>
<organism evidence="2 3">
    <name type="scientific">Actinomadura gamaensis</name>
    <dbReference type="NCBI Taxonomy" id="1763541"/>
    <lineage>
        <taxon>Bacteria</taxon>
        <taxon>Bacillati</taxon>
        <taxon>Actinomycetota</taxon>
        <taxon>Actinomycetes</taxon>
        <taxon>Streptosporangiales</taxon>
        <taxon>Thermomonosporaceae</taxon>
        <taxon>Actinomadura</taxon>
    </lineage>
</organism>
<evidence type="ECO:0000256" key="1">
    <source>
        <dbReference type="SAM" id="MobiDB-lite"/>
    </source>
</evidence>
<dbReference type="Proteomes" id="UP001595872">
    <property type="component" value="Unassembled WGS sequence"/>
</dbReference>
<keyword evidence="3" id="KW-1185">Reference proteome</keyword>
<accession>A0ABV9U037</accession>
<reference evidence="3" key="1">
    <citation type="journal article" date="2019" name="Int. J. Syst. Evol. Microbiol.">
        <title>The Global Catalogue of Microorganisms (GCM) 10K type strain sequencing project: providing services to taxonomists for standard genome sequencing and annotation.</title>
        <authorList>
            <consortium name="The Broad Institute Genomics Platform"/>
            <consortium name="The Broad Institute Genome Sequencing Center for Infectious Disease"/>
            <person name="Wu L."/>
            <person name="Ma J."/>
        </authorList>
    </citation>
    <scope>NUCLEOTIDE SEQUENCE [LARGE SCALE GENOMIC DNA]</scope>
    <source>
        <strain evidence="3">KLKA75</strain>
    </source>
</reference>
<sequence>MDVLQRTAGNAAVARAMAGTAVQRAVDEDERPARLATHGSWERQKIWAPADYGPHTPRTGGTSVRVTLGPGMRAPGSTYAGSRPRRDACTIVDELNAQCGWERWIKGHLWNDNLGGPGVSENLTPMTGRTNGRFNSDFEEPLKRMLDACARQARSEPGHPVWYGVRFDVRKDGVFDEVPDPADRADFTRISRGVVAEGFEYTAHYVQKDKADGTTTLVGGAPRGFPAEIH</sequence>
<comment type="caution">
    <text evidence="2">The sequence shown here is derived from an EMBL/GenBank/DDBJ whole genome shotgun (WGS) entry which is preliminary data.</text>
</comment>
<evidence type="ECO:0000313" key="3">
    <source>
        <dbReference type="Proteomes" id="UP001595872"/>
    </source>
</evidence>
<feature type="region of interest" description="Disordered" evidence="1">
    <location>
        <begin position="47"/>
        <end position="84"/>
    </location>
</feature>